<dbReference type="AlphaFoldDB" id="A0A1G2R3Z1"/>
<gene>
    <name evidence="1" type="ORF">A3C82_02970</name>
</gene>
<sequence length="89" mass="9419">MYIPGTLLELGYQEDCVAPPGRFLVVGMDTMTYDFLPGDPEGFETLEVAQGVAEGMTGGEIGSFGSGQTMVKAYVFNDHGEKVGEAGSF</sequence>
<dbReference type="STRING" id="1802451.A3C82_02970"/>
<evidence type="ECO:0000313" key="1">
    <source>
        <dbReference type="EMBL" id="OHA67570.1"/>
    </source>
</evidence>
<protein>
    <submittedName>
        <fullName evidence="1">Uncharacterized protein</fullName>
    </submittedName>
</protein>
<dbReference type="EMBL" id="MHTW01000009">
    <property type="protein sequence ID" value="OHA67570.1"/>
    <property type="molecule type" value="Genomic_DNA"/>
</dbReference>
<comment type="caution">
    <text evidence="1">The sequence shown here is derived from an EMBL/GenBank/DDBJ whole genome shotgun (WGS) entry which is preliminary data.</text>
</comment>
<organism evidence="1 2">
    <name type="scientific">Candidatus Wildermuthbacteria bacterium RIFCSPHIGHO2_02_FULL_47_12</name>
    <dbReference type="NCBI Taxonomy" id="1802451"/>
    <lineage>
        <taxon>Bacteria</taxon>
        <taxon>Candidatus Wildermuthiibacteriota</taxon>
    </lineage>
</organism>
<accession>A0A1G2R3Z1</accession>
<dbReference type="Proteomes" id="UP000176901">
    <property type="component" value="Unassembled WGS sequence"/>
</dbReference>
<proteinExistence type="predicted"/>
<reference evidence="1 2" key="1">
    <citation type="journal article" date="2016" name="Nat. Commun.">
        <title>Thousands of microbial genomes shed light on interconnected biogeochemical processes in an aquifer system.</title>
        <authorList>
            <person name="Anantharaman K."/>
            <person name="Brown C.T."/>
            <person name="Hug L.A."/>
            <person name="Sharon I."/>
            <person name="Castelle C.J."/>
            <person name="Probst A.J."/>
            <person name="Thomas B.C."/>
            <person name="Singh A."/>
            <person name="Wilkins M.J."/>
            <person name="Karaoz U."/>
            <person name="Brodie E.L."/>
            <person name="Williams K.H."/>
            <person name="Hubbard S.S."/>
            <person name="Banfield J.F."/>
        </authorList>
    </citation>
    <scope>NUCLEOTIDE SEQUENCE [LARGE SCALE GENOMIC DNA]</scope>
</reference>
<name>A0A1G2R3Z1_9BACT</name>
<evidence type="ECO:0000313" key="2">
    <source>
        <dbReference type="Proteomes" id="UP000176901"/>
    </source>
</evidence>